<dbReference type="RefSeq" id="WP_103934273.1">
    <property type="nucleotide sequence ID" value="NZ_FNVA01000006.1"/>
</dbReference>
<evidence type="ECO:0000256" key="2">
    <source>
        <dbReference type="ARBA" id="ARBA00022723"/>
    </source>
</evidence>
<evidence type="ECO:0000256" key="3">
    <source>
        <dbReference type="ARBA" id="ARBA00022801"/>
    </source>
</evidence>
<dbReference type="EMBL" id="FNVA01000006">
    <property type="protein sequence ID" value="SEG54131.1"/>
    <property type="molecule type" value="Genomic_DNA"/>
</dbReference>
<dbReference type="PANTHER" id="PTHR35005:SF1">
    <property type="entry name" value="2-AMINO-5-FORMYLAMINO-6-RIBOSYLAMINOPYRIMIDIN-4(3H)-ONE 5'-MONOPHOSPHATE DEFORMYLASE"/>
    <property type="match status" value="1"/>
</dbReference>
<dbReference type="Gene3D" id="3.40.50.10310">
    <property type="entry name" value="Creatininase"/>
    <property type="match status" value="1"/>
</dbReference>
<evidence type="ECO:0000256" key="1">
    <source>
        <dbReference type="ARBA" id="ARBA00001947"/>
    </source>
</evidence>
<dbReference type="SUPFAM" id="SSF102215">
    <property type="entry name" value="Creatininase"/>
    <property type="match status" value="1"/>
</dbReference>
<dbReference type="OrthoDB" id="9801445at2"/>
<accession>A0A1H6AZU3</accession>
<keyword evidence="3 6" id="KW-0378">Hydrolase</keyword>
<dbReference type="InterPro" id="IPR024087">
    <property type="entry name" value="Creatininase-like_sf"/>
</dbReference>
<dbReference type="GO" id="GO:0009231">
    <property type="term" value="P:riboflavin biosynthetic process"/>
    <property type="evidence" value="ECO:0007669"/>
    <property type="project" value="TreeGrafter"/>
</dbReference>
<dbReference type="GO" id="GO:0046872">
    <property type="term" value="F:metal ion binding"/>
    <property type="evidence" value="ECO:0007669"/>
    <property type="project" value="UniProtKB-KW"/>
</dbReference>
<dbReference type="AlphaFoldDB" id="A0A1H6AZU3"/>
<dbReference type="GO" id="GO:0016811">
    <property type="term" value="F:hydrolase activity, acting on carbon-nitrogen (but not peptide) bonds, in linear amides"/>
    <property type="evidence" value="ECO:0007669"/>
    <property type="project" value="TreeGrafter"/>
</dbReference>
<proteinExistence type="inferred from homology"/>
<evidence type="ECO:0000313" key="6">
    <source>
        <dbReference type="EMBL" id="SEG54131.1"/>
    </source>
</evidence>
<evidence type="ECO:0000256" key="5">
    <source>
        <dbReference type="ARBA" id="ARBA00024029"/>
    </source>
</evidence>
<keyword evidence="2" id="KW-0479">Metal-binding</keyword>
<keyword evidence="4" id="KW-0862">Zinc</keyword>
<comment type="cofactor">
    <cofactor evidence="1">
        <name>Zn(2+)</name>
        <dbReference type="ChEBI" id="CHEBI:29105"/>
    </cofactor>
</comment>
<comment type="similarity">
    <text evidence="5">Belongs to the creatininase superfamily.</text>
</comment>
<protein>
    <submittedName>
        <fullName evidence="6">Creatinine amidohydrolase</fullName>
    </submittedName>
</protein>
<dbReference type="InterPro" id="IPR003785">
    <property type="entry name" value="Creatininase/forma_Hydrolase"/>
</dbReference>
<gene>
    <name evidence="6" type="ORF">SAMN05421819_3402</name>
</gene>
<dbReference type="Proteomes" id="UP000236728">
    <property type="component" value="Unassembled WGS sequence"/>
</dbReference>
<evidence type="ECO:0000313" key="7">
    <source>
        <dbReference type="Proteomes" id="UP000236728"/>
    </source>
</evidence>
<reference evidence="6 7" key="1">
    <citation type="submission" date="2016-10" db="EMBL/GenBank/DDBJ databases">
        <authorList>
            <person name="de Groot N.N."/>
        </authorList>
    </citation>
    <scope>NUCLEOTIDE SEQUENCE [LARGE SCALE GENOMIC DNA]</scope>
    <source>
        <strain evidence="6 7">DSM 22489</strain>
    </source>
</reference>
<sequence>MNTVRSSWIPDARNFAYLNWKQVDALPRESTVLVLGTAAIEQHGHHLPLATDTLINNVMLGRALEQLPADMSLFALPPICYGKSNEHIGFPGTLSVSASTFMAVVRDLGASITAAGFRKLVLFNTHGGNSSLVDVMARDLRAEFNLRTFTIFGSAGAKFEGLNPQEAKYGFHAGELETAWLLAATPDLVDTSAYTARYIAKLEDDELLQPERGAANFAWLTRDISDTGVLGDPTPSTPENGELWLASASAQVAKALTAIYNYEAKAE</sequence>
<keyword evidence="7" id="KW-1185">Reference proteome</keyword>
<dbReference type="Pfam" id="PF02633">
    <property type="entry name" value="Creatininase"/>
    <property type="match status" value="1"/>
</dbReference>
<evidence type="ECO:0000256" key="4">
    <source>
        <dbReference type="ARBA" id="ARBA00022833"/>
    </source>
</evidence>
<name>A0A1H6AZU3_9BACT</name>
<organism evidence="6 7">
    <name type="scientific">Bryocella elongata</name>
    <dbReference type="NCBI Taxonomy" id="863522"/>
    <lineage>
        <taxon>Bacteria</taxon>
        <taxon>Pseudomonadati</taxon>
        <taxon>Acidobacteriota</taxon>
        <taxon>Terriglobia</taxon>
        <taxon>Terriglobales</taxon>
        <taxon>Acidobacteriaceae</taxon>
        <taxon>Bryocella</taxon>
    </lineage>
</organism>
<dbReference type="PANTHER" id="PTHR35005">
    <property type="entry name" value="3-DEHYDRO-SCYLLO-INOSOSE HYDROLASE"/>
    <property type="match status" value="1"/>
</dbReference>